<dbReference type="Proteomes" id="UP000322000">
    <property type="component" value="Chromosome 3"/>
</dbReference>
<reference evidence="4" key="1">
    <citation type="submission" date="2025-08" db="UniProtKB">
        <authorList>
            <consortium name="RefSeq"/>
        </authorList>
    </citation>
    <scope>IDENTIFICATION</scope>
</reference>
<dbReference type="PANTHER" id="PTHR47272">
    <property type="entry name" value="DDE_TNP_1_7 DOMAIN-CONTAINING PROTEIN"/>
    <property type="match status" value="1"/>
</dbReference>
<name>A0A7E5V901_TRINI</name>
<feature type="compositionally biased region" description="Low complexity" evidence="1">
    <location>
        <begin position="87"/>
        <end position="101"/>
    </location>
</feature>
<dbReference type="RefSeq" id="XP_026724768.1">
    <property type="nucleotide sequence ID" value="XM_026868967.1"/>
</dbReference>
<feature type="compositionally biased region" description="Polar residues" evidence="1">
    <location>
        <begin position="102"/>
        <end position="112"/>
    </location>
</feature>
<dbReference type="InParanoid" id="A0A7E5V901"/>
<evidence type="ECO:0000256" key="1">
    <source>
        <dbReference type="SAM" id="MobiDB-lite"/>
    </source>
</evidence>
<dbReference type="Pfam" id="PF13843">
    <property type="entry name" value="DDE_Tnp_1_7"/>
    <property type="match status" value="1"/>
</dbReference>
<feature type="region of interest" description="Disordered" evidence="1">
    <location>
        <begin position="14"/>
        <end position="119"/>
    </location>
</feature>
<feature type="compositionally biased region" description="Polar residues" evidence="1">
    <location>
        <begin position="67"/>
        <end position="86"/>
    </location>
</feature>
<sequence length="644" mass="74517">MAKKVLSNKMIEQYLDIPSGSEDGQDFSSAESDDDMAKIRENLDQMTGDSDSENETEPTRYAPLSFTDYSTPCAGNNSSTETNPQASISDPSTSSRQSRSSYTLPVTRNRISNNNTAAKRKKRNLIWKKKSLQANYPQFSGNTVLEPPITTIDTPLQYFLYFFDEDLLTHIVEEMHKFSIQKDPSKPFCITTYELKKFLGICLLMSVAPLPNIRMYWESELGIPLVRETMTVNHFEKIRQFLHFNDNSLHAPSCHPGHDRLHKIRPILESLRKKCQSIPKRESLSVDEQMCATKAANFLRHYLPNKPHKWGYKLFVLCDDRGMAYDFEICSGMENNSDLRYADEPDLGASGNVVVRLARTIPRYQQYKLFFDNYYTSAELISFLSKQGIQSLGTVNKGRLGKDLKIPSLKDLKSTKTERGHSEEWVADVDGTEVGTVMWYDNKPVVLSSSFVGQQPIEKVNRYCKKQKKYIEVDCPKIVKIYNQHMGGVDLLDSFLGKYKIKMRTRKWYLRLFYHFLDIVTINSWLLHKRVGEQKNEPTLIKLKDFKREIAKSLCMCGPSLQRKRGRPSSAIEDVIEKKSKRNAAILPPRDVRLDKFDHLPIWGEKRQRCKYPQCKGKTYIYCEKCRVELCLNKDNNCFYKFHQ</sequence>
<proteinExistence type="predicted"/>
<evidence type="ECO:0000259" key="2">
    <source>
        <dbReference type="Pfam" id="PF13843"/>
    </source>
</evidence>
<evidence type="ECO:0000313" key="4">
    <source>
        <dbReference type="RefSeq" id="XP_026724768.1"/>
    </source>
</evidence>
<accession>A0A7E5V901</accession>
<dbReference type="PANTHER" id="PTHR47272:SF1">
    <property type="entry name" value="PIGGYBAC TRANSPOSABLE ELEMENT-DERIVED PROTEIN 3-LIKE"/>
    <property type="match status" value="1"/>
</dbReference>
<evidence type="ECO:0000313" key="3">
    <source>
        <dbReference type="Proteomes" id="UP000322000"/>
    </source>
</evidence>
<dbReference type="AlphaFoldDB" id="A0A7E5V901"/>
<protein>
    <submittedName>
        <fullName evidence="4">PiggyBac transposable element-derived protein 3-like</fullName>
    </submittedName>
</protein>
<keyword evidence="3" id="KW-1185">Reference proteome</keyword>
<dbReference type="GeneID" id="113491802"/>
<gene>
    <name evidence="4" type="primary">LOC113491802</name>
</gene>
<organism evidence="3 4">
    <name type="scientific">Trichoplusia ni</name>
    <name type="common">Cabbage looper</name>
    <dbReference type="NCBI Taxonomy" id="7111"/>
    <lineage>
        <taxon>Eukaryota</taxon>
        <taxon>Metazoa</taxon>
        <taxon>Ecdysozoa</taxon>
        <taxon>Arthropoda</taxon>
        <taxon>Hexapoda</taxon>
        <taxon>Insecta</taxon>
        <taxon>Pterygota</taxon>
        <taxon>Neoptera</taxon>
        <taxon>Endopterygota</taxon>
        <taxon>Lepidoptera</taxon>
        <taxon>Glossata</taxon>
        <taxon>Ditrysia</taxon>
        <taxon>Noctuoidea</taxon>
        <taxon>Noctuidae</taxon>
        <taxon>Plusiinae</taxon>
        <taxon>Trichoplusia</taxon>
    </lineage>
</organism>
<dbReference type="InterPro" id="IPR029526">
    <property type="entry name" value="PGBD"/>
</dbReference>
<dbReference type="KEGG" id="tnl:113491802"/>
<dbReference type="OrthoDB" id="123207at2759"/>
<feature type="domain" description="PiggyBac transposable element-derived protein" evidence="2">
    <location>
        <begin position="154"/>
        <end position="525"/>
    </location>
</feature>